<dbReference type="Proteomes" id="UP000758603">
    <property type="component" value="Unassembled WGS sequence"/>
</dbReference>
<dbReference type="PANTHER" id="PTHR10039:SF16">
    <property type="entry name" value="GPI INOSITOL-DEACYLASE"/>
    <property type="match status" value="1"/>
</dbReference>
<feature type="region of interest" description="Disordered" evidence="2">
    <location>
        <begin position="1242"/>
        <end position="1263"/>
    </location>
</feature>
<feature type="region of interest" description="Disordered" evidence="2">
    <location>
        <begin position="1449"/>
        <end position="1472"/>
    </location>
</feature>
<keyword evidence="1" id="KW-0677">Repeat</keyword>
<evidence type="ECO:0008006" key="7">
    <source>
        <dbReference type="Google" id="ProtNLM"/>
    </source>
</evidence>
<dbReference type="InterPro" id="IPR015943">
    <property type="entry name" value="WD40/YVTN_repeat-like_dom_sf"/>
</dbReference>
<comment type="caution">
    <text evidence="5">The sequence shown here is derived from an EMBL/GenBank/DDBJ whole genome shotgun (WGS) entry which is preliminary data.</text>
</comment>
<dbReference type="SUPFAM" id="SSF53474">
    <property type="entry name" value="alpha/beta-Hydrolases"/>
    <property type="match status" value="1"/>
</dbReference>
<evidence type="ECO:0000256" key="2">
    <source>
        <dbReference type="SAM" id="MobiDB-lite"/>
    </source>
</evidence>
<gene>
    <name evidence="5" type="ORF">BKA67DRAFT_40854</name>
</gene>
<dbReference type="Gene3D" id="3.40.50.1820">
    <property type="entry name" value="alpha/beta hydrolase"/>
    <property type="match status" value="1"/>
</dbReference>
<accession>A0A9P8UY77</accession>
<evidence type="ECO:0000259" key="3">
    <source>
        <dbReference type="Pfam" id="PF22939"/>
    </source>
</evidence>
<organism evidence="5 6">
    <name type="scientific">Truncatella angustata</name>
    <dbReference type="NCBI Taxonomy" id="152316"/>
    <lineage>
        <taxon>Eukaryota</taxon>
        <taxon>Fungi</taxon>
        <taxon>Dikarya</taxon>
        <taxon>Ascomycota</taxon>
        <taxon>Pezizomycotina</taxon>
        <taxon>Sordariomycetes</taxon>
        <taxon>Xylariomycetidae</taxon>
        <taxon>Amphisphaeriales</taxon>
        <taxon>Sporocadaceae</taxon>
        <taxon>Truncatella</taxon>
    </lineage>
</organism>
<evidence type="ECO:0000313" key="6">
    <source>
        <dbReference type="Proteomes" id="UP000758603"/>
    </source>
</evidence>
<feature type="region of interest" description="Disordered" evidence="2">
    <location>
        <begin position="1"/>
        <end position="41"/>
    </location>
</feature>
<dbReference type="Gene3D" id="2.130.10.10">
    <property type="entry name" value="YVTN repeat-like/Quinoprotein amine dehydrogenase"/>
    <property type="match status" value="2"/>
</dbReference>
<keyword evidence="6" id="KW-1185">Reference proteome</keyword>
<sequence>MFRRNLFSSSKHRRAPTVEADATSTIGSSITRSRSQESKATFVEDSKHNLVAHRANSDASFHSQNVPDIVISSIPAASPSKTKADRADDPLGLTLFYAPDGIPSADIIFIHGLGGSSRLTWSKNHDLNLLWPSLWLPSDDDLQNCRIFTFGYNADYRSSSQSPTLGISDFAKNLLFDMLYGRDKQGQSFHLGKAPILIVAHSMGGLVFKKAYLEAQLDNRYTSIAESMKAVLFLATPHRGADLSASLNKLLSISFRGSKHYVTELGKHGSFIPTLNEQFRHIAERLQIFSFYETVQTSLGLSSAIIVDEDTAKLGYPGEISRSLNADHHGVCKFESVNDVNYRAVLGVLKSTVSSFTKISEHSAADDMEKIRVHLSISDNVDHDLSLFMSRRVDGTCSSILDETQVRSWMTDSSQSHILWLHSRPARGKSVFCSFMIDHLRDQGATVQHFFFRAGDETKRSVGSLLRFLVFQIANFHPPFRQAVAKLLDGGYKPKDSDWKSTWRKLFVGLLFKYEFEKPLYWVVDGLDESASPQQILELMAEVKSSLTPIRVLATSRWTPRLFTSFGRISSKIPTSWFSLDQDSTDMRIYIEEELQYLSWDDSVKGEITGKVLDQANDNFLWVRLILEEIRDCHTEDDLRQALNELPPGMESLYQRMEETISNIRRPSDRNLSRQLLMWAIYARRPVSLSELSEILEPEFGHILDLTTTITRLCGHFLVLEGENRIGLLHQTAREYLIASNSLPFSLNAAVCHDELFRRSMVALADKALRSKVQLSGSNSLHYRATEWMHHLKATGLPSDFDGQLDVLLKFFKQPFVLTWIQLLASSGQLGILIDTAHSLDTFVKKTRRSDAAREPAQRRFEDLELLDLWSRDLLKLPGKYGAILSQHPASIHSSVAPFCPSNSAIHRTFGSLSSSPRIKGLSEDWDDCLARVSVGSDCQASLISCSAKHLAVVDGNGNVSLWDCTTFHCTRLVTVGESISTICFSENGDRIATYGYRATKVWSTFSGKLLNSFDNPLDMKAITLNFIDDGSALLVGTDRRCLVRGSLQKEKCVWNIIESVMLNDTESLEGTILGSPTALEVSPDHTKVAVAYRRFPLTIWATSPSKIVQRVNRDTRASISPSPFVTSLAWHPNSEEVIGIFMDGYMFKVNIIDGTYHEQPPDSGQFPLHIRVNPDGTIFGICGVHGTIKLYDYQSSTLVYQLTSDDNVADFCFSQDGRRFYDIRGSCCNIWEPNALIRLGATDDHPTSSQAPDESVEQSNLASESFADNPTPIIITSPMPRHSVVCLGDEEGLVALHDYESGQRLKIDRIATGMGIEHLVWSDDGVHFAYAEVGGRLTIVKIEFTTTGWKHERIARFKPKLSTGGMKQLILSSDSEYILVSFKDSTQLWSIQSLSQVEQGRDRTPRNSAQWIVHPSSSAHLLSVTPDDCLTHEWVDLSISSKWLIPQTDRQSNSNSRPLLEREDTDGNTLNSDHVHEAVEKIVPTFFRGHILVHISRRTTHRKQRSRFMIISGFDGQNDFGESHKLTCTTVPPELSDQIEVPLNILKNGYLVYLDRSLGVCTWHIKSSHGILDTKCHFYIPRDWISEQNLGLLSVTDSGSILCPRKGEFMVIFTSLSSDW</sequence>
<dbReference type="OrthoDB" id="1658288at2759"/>
<dbReference type="RefSeq" id="XP_045964250.1">
    <property type="nucleotide sequence ID" value="XM_046096733.1"/>
</dbReference>
<feature type="compositionally biased region" description="Polar residues" evidence="2">
    <location>
        <begin position="1449"/>
        <end position="1458"/>
    </location>
</feature>
<dbReference type="InterPro" id="IPR054471">
    <property type="entry name" value="GPIID_WHD"/>
</dbReference>
<evidence type="ECO:0000259" key="4">
    <source>
        <dbReference type="Pfam" id="PF24883"/>
    </source>
</evidence>
<dbReference type="PANTHER" id="PTHR10039">
    <property type="entry name" value="AMELOGENIN"/>
    <property type="match status" value="1"/>
</dbReference>
<dbReference type="SUPFAM" id="SSF82171">
    <property type="entry name" value="DPP6 N-terminal domain-like"/>
    <property type="match status" value="1"/>
</dbReference>
<feature type="domain" description="GPI inositol-deacylase winged helix" evidence="3">
    <location>
        <begin position="670"/>
        <end position="740"/>
    </location>
</feature>
<reference evidence="5" key="1">
    <citation type="journal article" date="2021" name="Nat. Commun.">
        <title>Genetic determinants of endophytism in the Arabidopsis root mycobiome.</title>
        <authorList>
            <person name="Mesny F."/>
            <person name="Miyauchi S."/>
            <person name="Thiergart T."/>
            <person name="Pickel B."/>
            <person name="Atanasova L."/>
            <person name="Karlsson M."/>
            <person name="Huettel B."/>
            <person name="Barry K.W."/>
            <person name="Haridas S."/>
            <person name="Chen C."/>
            <person name="Bauer D."/>
            <person name="Andreopoulos W."/>
            <person name="Pangilinan J."/>
            <person name="LaButti K."/>
            <person name="Riley R."/>
            <person name="Lipzen A."/>
            <person name="Clum A."/>
            <person name="Drula E."/>
            <person name="Henrissat B."/>
            <person name="Kohler A."/>
            <person name="Grigoriev I.V."/>
            <person name="Martin F.M."/>
            <person name="Hacquard S."/>
        </authorList>
    </citation>
    <scope>NUCLEOTIDE SEQUENCE</scope>
    <source>
        <strain evidence="5">MPI-SDFR-AT-0073</strain>
    </source>
</reference>
<proteinExistence type="predicted"/>
<evidence type="ECO:0000313" key="5">
    <source>
        <dbReference type="EMBL" id="KAH6660119.1"/>
    </source>
</evidence>
<feature type="compositionally biased region" description="Polar residues" evidence="2">
    <location>
        <begin position="1248"/>
        <end position="1263"/>
    </location>
</feature>
<name>A0A9P8UY77_9PEZI</name>
<evidence type="ECO:0000256" key="1">
    <source>
        <dbReference type="ARBA" id="ARBA00022737"/>
    </source>
</evidence>
<dbReference type="Pfam" id="PF24883">
    <property type="entry name" value="NPHP3_N"/>
    <property type="match status" value="1"/>
</dbReference>
<dbReference type="EMBL" id="JAGPXC010000001">
    <property type="protein sequence ID" value="KAH6660119.1"/>
    <property type="molecule type" value="Genomic_DNA"/>
</dbReference>
<dbReference type="InterPro" id="IPR029058">
    <property type="entry name" value="AB_hydrolase_fold"/>
</dbReference>
<dbReference type="InterPro" id="IPR056884">
    <property type="entry name" value="NPHP3-like_N"/>
</dbReference>
<feature type="domain" description="Nephrocystin 3-like N-terminal" evidence="4">
    <location>
        <begin position="395"/>
        <end position="557"/>
    </location>
</feature>
<dbReference type="GeneID" id="70125625"/>
<dbReference type="Pfam" id="PF22939">
    <property type="entry name" value="WHD_GPIID"/>
    <property type="match status" value="1"/>
</dbReference>
<feature type="compositionally biased region" description="Low complexity" evidence="2">
    <location>
        <begin position="23"/>
        <end position="33"/>
    </location>
</feature>
<protein>
    <recommendedName>
        <fullName evidence="7">GPI inositol-deacylase</fullName>
    </recommendedName>
</protein>